<keyword evidence="3" id="KW-1185">Reference proteome</keyword>
<dbReference type="Pfam" id="PF22514">
    <property type="entry name" value="EXPB1_D1"/>
    <property type="match status" value="1"/>
</dbReference>
<dbReference type="InterPro" id="IPR036908">
    <property type="entry name" value="RlpA-like_sf"/>
</dbReference>
<reference evidence="2" key="1">
    <citation type="journal article" date="2019" name="Environ. Microbiol.">
        <title>Fungal ecological strategies reflected in gene transcription - a case study of two litter decomposers.</title>
        <authorList>
            <person name="Barbi F."/>
            <person name="Kohler A."/>
            <person name="Barry K."/>
            <person name="Baskaran P."/>
            <person name="Daum C."/>
            <person name="Fauchery L."/>
            <person name="Ihrmark K."/>
            <person name="Kuo A."/>
            <person name="LaButti K."/>
            <person name="Lipzen A."/>
            <person name="Morin E."/>
            <person name="Grigoriev I.V."/>
            <person name="Henrissat B."/>
            <person name="Lindahl B."/>
            <person name="Martin F."/>
        </authorList>
    </citation>
    <scope>NUCLEOTIDE SEQUENCE</scope>
    <source>
        <strain evidence="2">JB14</strain>
    </source>
</reference>
<feature type="compositionally biased region" description="Low complexity" evidence="1">
    <location>
        <begin position="28"/>
        <end position="45"/>
    </location>
</feature>
<feature type="region of interest" description="Disordered" evidence="1">
    <location>
        <begin position="1"/>
        <end position="47"/>
    </location>
</feature>
<evidence type="ECO:0000313" key="3">
    <source>
        <dbReference type="Proteomes" id="UP000799118"/>
    </source>
</evidence>
<dbReference type="EMBL" id="ML769463">
    <property type="protein sequence ID" value="KAE9399871.1"/>
    <property type="molecule type" value="Genomic_DNA"/>
</dbReference>
<protein>
    <submittedName>
        <fullName evidence="2">Uncharacterized protein</fullName>
    </submittedName>
</protein>
<dbReference type="Gene3D" id="2.40.40.10">
    <property type="entry name" value="RlpA-like domain"/>
    <property type="match status" value="1"/>
</dbReference>
<dbReference type="AlphaFoldDB" id="A0A6A4HQA1"/>
<proteinExistence type="predicted"/>
<dbReference type="SUPFAM" id="SSF50685">
    <property type="entry name" value="Barwin-like endoglucanases"/>
    <property type="match status" value="1"/>
</dbReference>
<dbReference type="Proteomes" id="UP000799118">
    <property type="component" value="Unassembled WGS sequence"/>
</dbReference>
<organism evidence="2 3">
    <name type="scientific">Gymnopus androsaceus JB14</name>
    <dbReference type="NCBI Taxonomy" id="1447944"/>
    <lineage>
        <taxon>Eukaryota</taxon>
        <taxon>Fungi</taxon>
        <taxon>Dikarya</taxon>
        <taxon>Basidiomycota</taxon>
        <taxon>Agaricomycotina</taxon>
        <taxon>Agaricomycetes</taxon>
        <taxon>Agaricomycetidae</taxon>
        <taxon>Agaricales</taxon>
        <taxon>Marasmiineae</taxon>
        <taxon>Omphalotaceae</taxon>
        <taxon>Gymnopus</taxon>
    </lineage>
</organism>
<name>A0A6A4HQA1_9AGAR</name>
<accession>A0A6A4HQA1</accession>
<dbReference type="OrthoDB" id="5823761at2759"/>
<sequence>MPTGPAPTGYVQLPSGTASFTEGGCQDPGSSPSSGSGLRRSSVPGMGAGNARGRCFALTADADPYDPEDTGPFTTIIVKVTDMCPVAGNEQWCGQTTDDLMNSFGTAFHFDLCEDSGGPAVFFPSGHYALTGSFMEVSCSLWSGGADGP</sequence>
<gene>
    <name evidence="2" type="ORF">BT96DRAFT_965496</name>
</gene>
<evidence type="ECO:0000256" key="1">
    <source>
        <dbReference type="SAM" id="MobiDB-lite"/>
    </source>
</evidence>
<dbReference type="CDD" id="cd22278">
    <property type="entry name" value="DPBB_GH45_endoglucanase"/>
    <property type="match status" value="1"/>
</dbReference>
<evidence type="ECO:0000313" key="2">
    <source>
        <dbReference type="EMBL" id="KAE9399871.1"/>
    </source>
</evidence>